<comment type="caution">
    <text evidence="2">The sequence shown here is derived from an EMBL/GenBank/DDBJ whole genome shotgun (WGS) entry which is preliminary data.</text>
</comment>
<dbReference type="VEuPathDB" id="FungiDB:SMAC_06268"/>
<evidence type="ECO:0000313" key="3">
    <source>
        <dbReference type="Proteomes" id="UP000433876"/>
    </source>
</evidence>
<feature type="region of interest" description="Disordered" evidence="1">
    <location>
        <begin position="958"/>
        <end position="1015"/>
    </location>
</feature>
<feature type="region of interest" description="Disordered" evidence="1">
    <location>
        <begin position="16"/>
        <end position="94"/>
    </location>
</feature>
<feature type="compositionally biased region" description="Basic residues" evidence="1">
    <location>
        <begin position="443"/>
        <end position="458"/>
    </location>
</feature>
<feature type="compositionally biased region" description="Low complexity" evidence="1">
    <location>
        <begin position="1400"/>
        <end position="1412"/>
    </location>
</feature>
<feature type="compositionally biased region" description="Low complexity" evidence="1">
    <location>
        <begin position="427"/>
        <end position="442"/>
    </location>
</feature>
<feature type="region of interest" description="Disordered" evidence="1">
    <location>
        <begin position="1400"/>
        <end position="1441"/>
    </location>
</feature>
<feature type="region of interest" description="Disordered" evidence="1">
    <location>
        <begin position="849"/>
        <end position="870"/>
    </location>
</feature>
<protein>
    <submittedName>
        <fullName evidence="2">Uncharacterized protein</fullName>
    </submittedName>
</protein>
<dbReference type="Proteomes" id="UP000433876">
    <property type="component" value="Unassembled WGS sequence"/>
</dbReference>
<feature type="compositionally biased region" description="Low complexity" evidence="1">
    <location>
        <begin position="185"/>
        <end position="202"/>
    </location>
</feature>
<feature type="compositionally biased region" description="Low complexity" evidence="1">
    <location>
        <begin position="50"/>
        <end position="61"/>
    </location>
</feature>
<name>A0A8S8ZHL9_SORMA</name>
<evidence type="ECO:0000256" key="1">
    <source>
        <dbReference type="SAM" id="MobiDB-lite"/>
    </source>
</evidence>
<reference evidence="2 3" key="1">
    <citation type="submission" date="2017-07" db="EMBL/GenBank/DDBJ databases">
        <title>Genome sequence of the Sordaria macrospora wild type strain R19027.</title>
        <authorList>
            <person name="Nowrousian M."/>
            <person name="Teichert I."/>
            <person name="Kueck U."/>
        </authorList>
    </citation>
    <scope>NUCLEOTIDE SEQUENCE [LARGE SCALE GENOMIC DNA]</scope>
    <source>
        <strain evidence="2 3">R19027</strain>
        <tissue evidence="2">Mycelium</tissue>
    </source>
</reference>
<dbReference type="EMBL" id="NMPR01000171">
    <property type="protein sequence ID" value="KAA8628640.1"/>
    <property type="molecule type" value="Genomic_DNA"/>
</dbReference>
<feature type="compositionally biased region" description="Low complexity" evidence="1">
    <location>
        <begin position="69"/>
        <end position="94"/>
    </location>
</feature>
<feature type="compositionally biased region" description="Low complexity" evidence="1">
    <location>
        <begin position="981"/>
        <end position="994"/>
    </location>
</feature>
<feature type="region of interest" description="Disordered" evidence="1">
    <location>
        <begin position="401"/>
        <end position="523"/>
    </location>
</feature>
<feature type="compositionally biased region" description="Low complexity" evidence="1">
    <location>
        <begin position="1426"/>
        <end position="1441"/>
    </location>
</feature>
<evidence type="ECO:0000313" key="2">
    <source>
        <dbReference type="EMBL" id="KAA8628640.1"/>
    </source>
</evidence>
<proteinExistence type="predicted"/>
<feature type="region of interest" description="Disordered" evidence="1">
    <location>
        <begin position="183"/>
        <end position="202"/>
    </location>
</feature>
<feature type="region of interest" description="Disordered" evidence="1">
    <location>
        <begin position="1242"/>
        <end position="1267"/>
    </location>
</feature>
<organism evidence="2 3">
    <name type="scientific">Sordaria macrospora</name>
    <dbReference type="NCBI Taxonomy" id="5147"/>
    <lineage>
        <taxon>Eukaryota</taxon>
        <taxon>Fungi</taxon>
        <taxon>Dikarya</taxon>
        <taxon>Ascomycota</taxon>
        <taxon>Pezizomycotina</taxon>
        <taxon>Sordariomycetes</taxon>
        <taxon>Sordariomycetidae</taxon>
        <taxon>Sordariales</taxon>
        <taxon>Sordariaceae</taxon>
        <taxon>Sordaria</taxon>
    </lineage>
</organism>
<sequence>MAPKNQSTKVVIDAAAAAAVSPSNGKGKDNSPGTPDARASVRGNGGGDDAPLVVSSVSSPEVPVPVAAPAPALSSSSSSSASAPSSAASLSPVPAPIVSSSSAAAATGTGNRAGTGTGARWMSAPEQARLRYVHMRAAASYIGVLKSPFFPQDGAAYLSHLASAKARELEKMKAKLEAAKKLSKDAASSKAKSKSKLGSGSSSRWALLPVVGVSGGLASLWVPLYHGSDSSELSLSLIELDNDKSMVEGGVMKNDDHEGGGKGKEGKAVSAVAAASSTEEAVAAAAAGTEPASSSAFTGAFNTTNTPSDIPFDTTSAPAGNRGSTIRGGFTPLPPTPSSPVPPAPHLAPLLKGKTNLTEDFLSVVLAKPNPFNGFWTVKSPDSNDATSHGPEAVPFPTAAEYTHEASRPSISIRNSSQVSPGQPSLSSSARGGAGGSSNVRVVGKRKNKKMKKQKQKQKQQQQQQQKQKWKKKGEKSKDVSKLSPDSAVVPSVSGVRGGGPPSRSWPLPRWQGHLNRNGDAGHTQNQHIEYMDEGYVRHLWSEKLEPHQQFARLRKAGLVGVADAHGAGHMMREPMDESGIEGLRNPPTNRTRELELMVGAAEAQWLRLLILHLLIAVSPLRWQMNQLALPRRQWLMPSPLPPSPQKPNRLCRGPWPPTLPSLCPCPPPVYIVKGICSLLRVNVVKGIRSLLLPRSSLRLLWLLSPLLLPSPSSPSRCCCRLRWTRLCLRWFASHRMTRTTSPSSNNNSPEKSFCRVRILAASIPGRITVVTTLVRSGTRGRHPILVTSATATSRCPYRCLVVTVFLPLLLLPPAPLPACRLLRPAPHPGATPKLPLPLPVPPRERRRRRRLLPLPLPLSTPAAPTSRRTSRRLVKLLPLPAPSPTSKLDAGNPPVVVDDVLEQDIYAASPVLVPSSAVFASVVDVVGGESTGNSTAGVTSETRGRIKCAVSCEVGGAGDDAGDGDDTISSGASEVVGGDTKQTQTQTQASPAQPQLPPFGPGPGQDDNDNPFPSVYSAEEQQLLLQTYAPARPGPAPVLGSAFFPGPGPASGIFPGGGLPGTPFFAPAGPGLASFSGPAAPVGSGAFYPAGTPYPHLYPDFAPGFELGMGMGMGMGMTMLHPAHGQYGPPVFLPAPPSPYPHGYGYHHQPPPQLQHAQQPGHSQPLFRARGERRVRFADVNMVFRLPSSPGGIVDVVSVPQSRPDDGTGGNCAVAGVFVGAGAAGGGNPGFGSGFGSGFESLSGGSGLEEEEARRSAGTPFPRGDAGSLGAGSFGAGSFGAGTFAAGTGFSGFGAGSSSGPGFESHSASGPGFNSLPLSASGFDSHNNNAPAFNQPQAANTEPLPAPYNSFRLSSLRSFERTWLESSAQFASAFAGLAASFASAASAAFDFPVAPAAQANPQQYQQQPAAPGFNPGYYHGHHHTPSAAGPSPSSTPPRSRIAPPVSWEILETVDVWDLVEDLGEAGVVEREAEAWQLRAPVGERTWDLHSGEEQSLGLGLGLGLGDEGEVQEIGLEEVPVVVRELVEGIDEFDD</sequence>
<gene>
    <name evidence="2" type="ORF">SMACR_06268</name>
</gene>
<feature type="compositionally biased region" description="Polar residues" evidence="1">
    <location>
        <begin position="409"/>
        <end position="426"/>
    </location>
</feature>
<accession>A0A8S8ZHL9</accession>